<dbReference type="OrthoDB" id="2470716at2759"/>
<dbReference type="EMBL" id="CAJVQA010052814">
    <property type="protein sequence ID" value="CAG8823305.1"/>
    <property type="molecule type" value="Genomic_DNA"/>
</dbReference>
<accession>A0A9N9KFH2</accession>
<dbReference type="AlphaFoldDB" id="A0A9N9KFH2"/>
<evidence type="ECO:0000313" key="2">
    <source>
        <dbReference type="Proteomes" id="UP000789759"/>
    </source>
</evidence>
<proteinExistence type="predicted"/>
<feature type="non-terminal residue" evidence="1">
    <location>
        <position position="1"/>
    </location>
</feature>
<gene>
    <name evidence="1" type="ORF">CPELLU_LOCUS19897</name>
</gene>
<protein>
    <submittedName>
        <fullName evidence="1">20787_t:CDS:1</fullName>
    </submittedName>
</protein>
<sequence length="62" mass="7030">TLNSLSQLIGSDESCKLDYTVCCITKDNSLFEFIALFLEGAKPVKKDELDDRKYQLDKGKLQ</sequence>
<evidence type="ECO:0000313" key="1">
    <source>
        <dbReference type="EMBL" id="CAG8823305.1"/>
    </source>
</evidence>
<organism evidence="1 2">
    <name type="scientific">Cetraspora pellucida</name>
    <dbReference type="NCBI Taxonomy" id="1433469"/>
    <lineage>
        <taxon>Eukaryota</taxon>
        <taxon>Fungi</taxon>
        <taxon>Fungi incertae sedis</taxon>
        <taxon>Mucoromycota</taxon>
        <taxon>Glomeromycotina</taxon>
        <taxon>Glomeromycetes</taxon>
        <taxon>Diversisporales</taxon>
        <taxon>Gigasporaceae</taxon>
        <taxon>Cetraspora</taxon>
    </lineage>
</organism>
<name>A0A9N9KFH2_9GLOM</name>
<keyword evidence="2" id="KW-1185">Reference proteome</keyword>
<comment type="caution">
    <text evidence="1">The sequence shown here is derived from an EMBL/GenBank/DDBJ whole genome shotgun (WGS) entry which is preliminary data.</text>
</comment>
<reference evidence="1" key="1">
    <citation type="submission" date="2021-06" db="EMBL/GenBank/DDBJ databases">
        <authorList>
            <person name="Kallberg Y."/>
            <person name="Tangrot J."/>
            <person name="Rosling A."/>
        </authorList>
    </citation>
    <scope>NUCLEOTIDE SEQUENCE</scope>
    <source>
        <strain evidence="1">FL966</strain>
    </source>
</reference>
<dbReference type="Proteomes" id="UP000789759">
    <property type="component" value="Unassembled WGS sequence"/>
</dbReference>